<sequence>MVQTGLMYHENFNWHNPCDGALIFPAAYSKWVELKSYYDDVNRIRQSFNLLNRSGFIDDLIPLEPRKATREELLYFHSPQYIDKLKTLSDAEGGEVGPFAYVGKGSYDIISLAVGGDLAALDAVMDGKVTNAFCLQRPPGAHAEKDHGYGFCIVNNFNIMANYAQKKYGLKRIMIIDWDCHYKNGIHEAWYNDPEVLYIETHQTGTFGRNSSHDKDAENVGEGDGRGYNIPIPMPAGTGDLGHIKAFEEIIVPIADQYKPELVIVVAGFAANIFDPLGGQQITATGYKKLTEIVKGIADRNCEGRLVAVMEGGAGSYMPFCVSKVLEGLSGKKSVVEDLITVDCGFGGFINPNTANAVSIDQANQIEKVKRVQSEFWKL</sequence>
<dbReference type="PANTHER" id="PTHR10625">
    <property type="entry name" value="HISTONE DEACETYLASE HDAC1-RELATED"/>
    <property type="match status" value="1"/>
</dbReference>
<dbReference type="PANTHER" id="PTHR10625:SF10">
    <property type="entry name" value="HISTONE DEACETYLASE HDAC1"/>
    <property type="match status" value="1"/>
</dbReference>
<dbReference type="Proteomes" id="UP000182569">
    <property type="component" value="Chromosome"/>
</dbReference>
<evidence type="ECO:0000313" key="3">
    <source>
        <dbReference type="EMBL" id="APC42726.1"/>
    </source>
</evidence>
<evidence type="ECO:0000313" key="4">
    <source>
        <dbReference type="Proteomes" id="UP000182569"/>
    </source>
</evidence>
<proteinExistence type="inferred from homology"/>
<dbReference type="InterPro" id="IPR037138">
    <property type="entry name" value="His_deacetylse_dom_sf"/>
</dbReference>
<dbReference type="InterPro" id="IPR023801">
    <property type="entry name" value="His_deacetylse_dom"/>
</dbReference>
<dbReference type="PRINTS" id="PR01270">
    <property type="entry name" value="HDASUPER"/>
</dbReference>
<reference evidence="4" key="1">
    <citation type="journal article" date="2016" name="Front. Microbiol.">
        <title>Complete Genome Sequence of Clostridium estertheticum DSM 8809, a Microbe Identified in Spoiled Vacuum Packed Beef.</title>
        <authorList>
            <person name="Yu Z."/>
            <person name="Gunn L."/>
            <person name="Brennan E."/>
            <person name="Reid R."/>
            <person name="Wall P.G."/>
            <person name="Gaora O.P."/>
            <person name="Hurley D."/>
            <person name="Bolton D."/>
            <person name="Fanning S."/>
        </authorList>
    </citation>
    <scope>NUCLEOTIDE SEQUENCE [LARGE SCALE GENOMIC DNA]</scope>
    <source>
        <strain evidence="4">DSM 8809</strain>
    </source>
</reference>
<dbReference type="GO" id="GO:0004407">
    <property type="term" value="F:histone deacetylase activity"/>
    <property type="evidence" value="ECO:0007669"/>
    <property type="project" value="TreeGrafter"/>
</dbReference>
<dbReference type="SUPFAM" id="SSF52768">
    <property type="entry name" value="Arginase/deacetylase"/>
    <property type="match status" value="1"/>
</dbReference>
<dbReference type="InterPro" id="IPR000286">
    <property type="entry name" value="HDACs"/>
</dbReference>
<dbReference type="AlphaFoldDB" id="A0A1J0GP92"/>
<gene>
    <name evidence="3" type="ORF">A7L45_15500</name>
</gene>
<name>A0A1J0GP92_9CLOT</name>
<dbReference type="Gene3D" id="3.40.800.20">
    <property type="entry name" value="Histone deacetylase domain"/>
    <property type="match status" value="1"/>
</dbReference>
<dbReference type="EMBL" id="CP015756">
    <property type="protein sequence ID" value="APC42726.1"/>
    <property type="molecule type" value="Genomic_DNA"/>
</dbReference>
<evidence type="ECO:0000256" key="1">
    <source>
        <dbReference type="ARBA" id="ARBA00005947"/>
    </source>
</evidence>
<protein>
    <recommendedName>
        <fullName evidence="2">Histone deacetylase domain-containing protein</fullName>
    </recommendedName>
</protein>
<dbReference type="Pfam" id="PF00850">
    <property type="entry name" value="Hist_deacetyl"/>
    <property type="match status" value="1"/>
</dbReference>
<feature type="domain" description="Histone deacetylase" evidence="2">
    <location>
        <begin position="42"/>
        <end position="313"/>
    </location>
</feature>
<accession>A0A1J0GP92</accession>
<dbReference type="STRING" id="1552.A7L45_15500"/>
<keyword evidence="4" id="KW-1185">Reference proteome</keyword>
<evidence type="ECO:0000259" key="2">
    <source>
        <dbReference type="Pfam" id="PF00850"/>
    </source>
</evidence>
<dbReference type="GO" id="GO:0040029">
    <property type="term" value="P:epigenetic regulation of gene expression"/>
    <property type="evidence" value="ECO:0007669"/>
    <property type="project" value="TreeGrafter"/>
</dbReference>
<organism evidence="3 4">
    <name type="scientific">Clostridium estertheticum subsp. estertheticum</name>
    <dbReference type="NCBI Taxonomy" id="1552"/>
    <lineage>
        <taxon>Bacteria</taxon>
        <taxon>Bacillati</taxon>
        <taxon>Bacillota</taxon>
        <taxon>Clostridia</taxon>
        <taxon>Eubacteriales</taxon>
        <taxon>Clostridiaceae</taxon>
        <taxon>Clostridium</taxon>
    </lineage>
</organism>
<comment type="similarity">
    <text evidence="1">Belongs to the histone deacetylase family.</text>
</comment>
<dbReference type="KEGG" id="ceu:A7L45_15500"/>
<dbReference type="InterPro" id="IPR023696">
    <property type="entry name" value="Ureohydrolase_dom_sf"/>
</dbReference>